<proteinExistence type="predicted"/>
<dbReference type="GeneTree" id="ENSGT01150000287025"/>
<dbReference type="GO" id="GO:0031012">
    <property type="term" value="C:extracellular matrix"/>
    <property type="evidence" value="ECO:0007669"/>
    <property type="project" value="TreeGrafter"/>
</dbReference>
<feature type="disulfide bond" evidence="4">
    <location>
        <begin position="73"/>
        <end position="125"/>
    </location>
</feature>
<accession>A0A4W5Q4W1</accession>
<comment type="caution">
    <text evidence="4">Lacks conserved residue(s) required for the propagation of feature annotation.</text>
</comment>
<dbReference type="Pfam" id="PF00007">
    <property type="entry name" value="Cys_knot"/>
    <property type="match status" value="1"/>
</dbReference>
<dbReference type="SMART" id="SM00041">
    <property type="entry name" value="CT"/>
    <property type="match status" value="1"/>
</dbReference>
<protein>
    <recommendedName>
        <fullName evidence="5">CTCK domain-containing protein</fullName>
    </recommendedName>
</protein>
<sequence length="137" mass="15011">PLRCDILFQVAQSLCTLHSKGETHLFKKSFLTLSISTGTVLSHCDVKNTTTYLEVKDCKSTVPVEISACGGSCGTSSIYSAEKNTLMHSCSCCLEMSTSERKVEMVCSDGKKIMQSYIYIDKCGCHVSECDKKSNLD</sequence>
<name>A0A4W5Q4W1_9TELE</name>
<dbReference type="Ensembl" id="ENSHHUT00000071243.1">
    <property type="protein sequence ID" value="ENSHHUP00000068930.1"/>
    <property type="gene ID" value="ENSHHUG00000040622.1"/>
</dbReference>
<reference evidence="6" key="3">
    <citation type="submission" date="2025-09" db="UniProtKB">
        <authorList>
            <consortium name="Ensembl"/>
        </authorList>
    </citation>
    <scope>IDENTIFICATION</scope>
</reference>
<dbReference type="InterPro" id="IPR050780">
    <property type="entry name" value="Mucin_vWF_Thrombospondin_sf"/>
</dbReference>
<dbReference type="PROSITE" id="PS01185">
    <property type="entry name" value="CTCK_1"/>
    <property type="match status" value="1"/>
</dbReference>
<dbReference type="GO" id="GO:0005615">
    <property type="term" value="C:extracellular space"/>
    <property type="evidence" value="ECO:0007669"/>
    <property type="project" value="TreeGrafter"/>
</dbReference>
<dbReference type="InterPro" id="IPR006208">
    <property type="entry name" value="Glyco_hormone_CN"/>
</dbReference>
<dbReference type="PROSITE" id="PS01225">
    <property type="entry name" value="CTCK_2"/>
    <property type="match status" value="1"/>
</dbReference>
<dbReference type="SUPFAM" id="SSF57501">
    <property type="entry name" value="Cystine-knot cytokines"/>
    <property type="match status" value="1"/>
</dbReference>
<dbReference type="STRING" id="62062.ENSHHUP00000068930"/>
<reference evidence="7" key="1">
    <citation type="submission" date="2018-06" db="EMBL/GenBank/DDBJ databases">
        <title>Genome assembly of Danube salmon.</title>
        <authorList>
            <person name="Macqueen D.J."/>
            <person name="Gundappa M.K."/>
        </authorList>
    </citation>
    <scope>NUCLEOTIDE SEQUENCE [LARGE SCALE GENOMIC DNA]</scope>
</reference>
<evidence type="ECO:0000256" key="3">
    <source>
        <dbReference type="ARBA" id="ARBA00023157"/>
    </source>
</evidence>
<dbReference type="AlphaFoldDB" id="A0A4W5Q4W1"/>
<feature type="disulfide bond" evidence="4">
    <location>
        <begin position="58"/>
        <end position="107"/>
    </location>
</feature>
<dbReference type="PANTHER" id="PTHR11339:SF386">
    <property type="entry name" value="HEMOLECTIN, ISOFORM A"/>
    <property type="match status" value="1"/>
</dbReference>
<organism evidence="6 7">
    <name type="scientific">Hucho hucho</name>
    <name type="common">huchen</name>
    <dbReference type="NCBI Taxonomy" id="62062"/>
    <lineage>
        <taxon>Eukaryota</taxon>
        <taxon>Metazoa</taxon>
        <taxon>Chordata</taxon>
        <taxon>Craniata</taxon>
        <taxon>Vertebrata</taxon>
        <taxon>Euteleostomi</taxon>
        <taxon>Actinopterygii</taxon>
        <taxon>Neopterygii</taxon>
        <taxon>Teleostei</taxon>
        <taxon>Protacanthopterygii</taxon>
        <taxon>Salmoniformes</taxon>
        <taxon>Salmonidae</taxon>
        <taxon>Salmoninae</taxon>
        <taxon>Hucho</taxon>
    </lineage>
</organism>
<evidence type="ECO:0000313" key="6">
    <source>
        <dbReference type="Ensembl" id="ENSHHUP00000068930.1"/>
    </source>
</evidence>
<evidence type="ECO:0000256" key="1">
    <source>
        <dbReference type="ARBA" id="ARBA00004613"/>
    </source>
</evidence>
<dbReference type="PANTHER" id="PTHR11339">
    <property type="entry name" value="EXTRACELLULAR MATRIX GLYCOPROTEIN RELATED"/>
    <property type="match status" value="1"/>
</dbReference>
<evidence type="ECO:0000256" key="4">
    <source>
        <dbReference type="PROSITE-ProRule" id="PRU00039"/>
    </source>
</evidence>
<reference evidence="6" key="2">
    <citation type="submission" date="2025-08" db="UniProtKB">
        <authorList>
            <consortium name="Ensembl"/>
        </authorList>
    </citation>
    <scope>IDENTIFICATION</scope>
</reference>
<evidence type="ECO:0000256" key="2">
    <source>
        <dbReference type="ARBA" id="ARBA00022525"/>
    </source>
</evidence>
<comment type="subcellular location">
    <subcellularLocation>
        <location evidence="1">Secreted</location>
    </subcellularLocation>
</comment>
<dbReference type="Proteomes" id="UP000314982">
    <property type="component" value="Unassembled WGS sequence"/>
</dbReference>
<dbReference type="Gene3D" id="2.10.90.10">
    <property type="entry name" value="Cystine-knot cytokines"/>
    <property type="match status" value="1"/>
</dbReference>
<keyword evidence="7" id="KW-1185">Reference proteome</keyword>
<keyword evidence="2" id="KW-0964">Secreted</keyword>
<dbReference type="InterPro" id="IPR029034">
    <property type="entry name" value="Cystine-knot_cytokine"/>
</dbReference>
<evidence type="ECO:0000259" key="5">
    <source>
        <dbReference type="PROSITE" id="PS01225"/>
    </source>
</evidence>
<dbReference type="InterPro" id="IPR006207">
    <property type="entry name" value="Cys_knot_C"/>
</dbReference>
<feature type="disulfide bond" evidence="4">
    <location>
        <begin position="69"/>
        <end position="123"/>
    </location>
</feature>
<evidence type="ECO:0000313" key="7">
    <source>
        <dbReference type="Proteomes" id="UP000314982"/>
    </source>
</evidence>
<keyword evidence="3 4" id="KW-1015">Disulfide bond</keyword>
<feature type="domain" description="CTCK" evidence="5">
    <location>
        <begin position="44"/>
        <end position="131"/>
    </location>
</feature>